<keyword evidence="3 6" id="KW-0812">Transmembrane</keyword>
<protein>
    <recommendedName>
        <fullName evidence="7">VTT domain-containing protein</fullName>
    </recommendedName>
</protein>
<dbReference type="Proteomes" id="UP000019140">
    <property type="component" value="Unassembled WGS sequence"/>
</dbReference>
<dbReference type="EMBL" id="AZHX01000058">
    <property type="protein sequence ID" value="ETX09110.1"/>
    <property type="molecule type" value="Genomic_DNA"/>
</dbReference>
<dbReference type="HOGENOM" id="CLU_081828_0_0_7"/>
<keyword evidence="4 6" id="KW-1133">Transmembrane helix</keyword>
<dbReference type="PANTHER" id="PTHR42709">
    <property type="entry name" value="ALKALINE PHOSPHATASE LIKE PROTEIN"/>
    <property type="match status" value="1"/>
</dbReference>
<keyword evidence="5 6" id="KW-0472">Membrane</keyword>
<dbReference type="AlphaFoldDB" id="W4MFZ0"/>
<dbReference type="InterPro" id="IPR032816">
    <property type="entry name" value="VTT_dom"/>
</dbReference>
<dbReference type="Pfam" id="PF09335">
    <property type="entry name" value="VTT_dom"/>
    <property type="match status" value="1"/>
</dbReference>
<evidence type="ECO:0000256" key="6">
    <source>
        <dbReference type="SAM" id="Phobius"/>
    </source>
</evidence>
<gene>
    <name evidence="8" type="ORF">ETSY2_01465</name>
</gene>
<evidence type="ECO:0000313" key="8">
    <source>
        <dbReference type="EMBL" id="ETX09110.1"/>
    </source>
</evidence>
<feature type="transmembrane region" description="Helical" evidence="6">
    <location>
        <begin position="88"/>
        <end position="110"/>
    </location>
</feature>
<name>W4MFZ0_9BACT</name>
<evidence type="ECO:0000256" key="4">
    <source>
        <dbReference type="ARBA" id="ARBA00022989"/>
    </source>
</evidence>
<evidence type="ECO:0000256" key="5">
    <source>
        <dbReference type="ARBA" id="ARBA00023136"/>
    </source>
</evidence>
<evidence type="ECO:0000256" key="3">
    <source>
        <dbReference type="ARBA" id="ARBA00022692"/>
    </source>
</evidence>
<proteinExistence type="predicted"/>
<dbReference type="PANTHER" id="PTHR42709:SF6">
    <property type="entry name" value="UNDECAPRENYL PHOSPHATE TRANSPORTER A"/>
    <property type="match status" value="1"/>
</dbReference>
<keyword evidence="2" id="KW-1003">Cell membrane</keyword>
<comment type="caution">
    <text evidence="8">The sequence shown here is derived from an EMBL/GenBank/DDBJ whole genome shotgun (WGS) entry which is preliminary data.</text>
</comment>
<feature type="transmembrane region" description="Helical" evidence="6">
    <location>
        <begin position="195"/>
        <end position="215"/>
    </location>
</feature>
<dbReference type="InterPro" id="IPR051311">
    <property type="entry name" value="DedA_domain"/>
</dbReference>
<reference evidence="8 9" key="1">
    <citation type="journal article" date="2014" name="Nature">
        <title>An environmental bacterial taxon with a large and distinct metabolic repertoire.</title>
        <authorList>
            <person name="Wilson M.C."/>
            <person name="Mori T."/>
            <person name="Ruckert C."/>
            <person name="Uria A.R."/>
            <person name="Helf M.J."/>
            <person name="Takada K."/>
            <person name="Gernert C."/>
            <person name="Steffens U.A."/>
            <person name="Heycke N."/>
            <person name="Schmitt S."/>
            <person name="Rinke C."/>
            <person name="Helfrich E.J."/>
            <person name="Brachmann A.O."/>
            <person name="Gurgui C."/>
            <person name="Wakimoto T."/>
            <person name="Kracht M."/>
            <person name="Crusemann M."/>
            <person name="Hentschel U."/>
            <person name="Abe I."/>
            <person name="Matsunaga S."/>
            <person name="Kalinowski J."/>
            <person name="Takeyama H."/>
            <person name="Piel J."/>
        </authorList>
    </citation>
    <scope>NUCLEOTIDE SEQUENCE [LARGE SCALE GENOMIC DNA]</scope>
    <source>
        <strain evidence="9">TSY2</strain>
    </source>
</reference>
<dbReference type="GO" id="GO:0005886">
    <property type="term" value="C:plasma membrane"/>
    <property type="evidence" value="ECO:0007669"/>
    <property type="project" value="UniProtKB-SubCell"/>
</dbReference>
<organism evidence="8 9">
    <name type="scientific">Candidatus Entotheonella gemina</name>
    <dbReference type="NCBI Taxonomy" id="1429439"/>
    <lineage>
        <taxon>Bacteria</taxon>
        <taxon>Pseudomonadati</taxon>
        <taxon>Nitrospinota/Tectimicrobiota group</taxon>
        <taxon>Candidatus Tectimicrobiota</taxon>
        <taxon>Candidatus Entotheonellia</taxon>
        <taxon>Candidatus Entotheonellales</taxon>
        <taxon>Candidatus Entotheonellaceae</taxon>
        <taxon>Candidatus Entotheonella</taxon>
    </lineage>
</organism>
<evidence type="ECO:0000259" key="7">
    <source>
        <dbReference type="Pfam" id="PF09335"/>
    </source>
</evidence>
<comment type="subcellular location">
    <subcellularLocation>
        <location evidence="1">Cell membrane</location>
        <topology evidence="1">Multi-pass membrane protein</topology>
    </subcellularLocation>
</comment>
<feature type="domain" description="VTT" evidence="7">
    <location>
        <begin position="73"/>
        <end position="189"/>
    </location>
</feature>
<evidence type="ECO:0000313" key="9">
    <source>
        <dbReference type="Proteomes" id="UP000019140"/>
    </source>
</evidence>
<accession>W4MFZ0</accession>
<evidence type="ECO:0000256" key="1">
    <source>
        <dbReference type="ARBA" id="ARBA00004651"/>
    </source>
</evidence>
<feature type="transmembrane region" description="Helical" evidence="6">
    <location>
        <begin position="169"/>
        <end position="189"/>
    </location>
</feature>
<dbReference type="PATRIC" id="fig|1429439.4.peg.251"/>
<sequence>MGITHHFGIMKSHQFRWMLLSGILLAVIVLPFLVLAQPIEAWFQKWLQSATEQEGLTALILGTLLAADVLLPIPSSVVSTAAGALHGLWLGTLVSTAGMTLSCAIGYWLGASAGRRVATRLIGPVSLRRCEELHQRGGDWMIVVARSIPVLAEASTFYAGMGRMRLKRFISLSAFSNLGISLVYAAFGVSSVRLTSFWLAFGAAILCPVMAMFVVSKLYPALQQRIHEGHEGTRRGRISR</sequence>
<evidence type="ECO:0000256" key="2">
    <source>
        <dbReference type="ARBA" id="ARBA00022475"/>
    </source>
</evidence>
<keyword evidence="9" id="KW-1185">Reference proteome</keyword>